<name>R9GNE6_9SPHI</name>
<dbReference type="PANTHER" id="PTHR42850">
    <property type="entry name" value="METALLOPHOSPHOESTERASE"/>
    <property type="match status" value="1"/>
</dbReference>
<keyword evidence="3" id="KW-1185">Reference proteome</keyword>
<evidence type="ECO:0000313" key="3">
    <source>
        <dbReference type="Proteomes" id="UP000014174"/>
    </source>
</evidence>
<accession>R9GNE6</accession>
<dbReference type="PANTHER" id="PTHR42850:SF2">
    <property type="entry name" value="BLL5683 PROTEIN"/>
    <property type="match status" value="1"/>
</dbReference>
<dbReference type="InterPro" id="IPR050126">
    <property type="entry name" value="Ap4A_hydrolase"/>
</dbReference>
<proteinExistence type="predicted"/>
<dbReference type="GO" id="GO:0016791">
    <property type="term" value="F:phosphatase activity"/>
    <property type="evidence" value="ECO:0007669"/>
    <property type="project" value="TreeGrafter"/>
</dbReference>
<dbReference type="RefSeq" id="WP_016196674.1">
    <property type="nucleotide sequence ID" value="NZ_AQPN01000116.1"/>
</dbReference>
<protein>
    <recommendedName>
        <fullName evidence="1">Calcineurin-like phosphoesterase domain-containing protein</fullName>
    </recommendedName>
</protein>
<comment type="caution">
    <text evidence="2">The sequence shown here is derived from an EMBL/GenBank/DDBJ whole genome shotgun (WGS) entry which is preliminary data.</text>
</comment>
<dbReference type="InterPro" id="IPR004843">
    <property type="entry name" value="Calcineurin-like_PHP"/>
</dbReference>
<evidence type="ECO:0000259" key="1">
    <source>
        <dbReference type="Pfam" id="PF00149"/>
    </source>
</evidence>
<gene>
    <name evidence="2" type="ORF">ADIARSV_3446</name>
</gene>
<dbReference type="STRING" id="1150600.ADIARSV_3446"/>
<dbReference type="AlphaFoldDB" id="R9GNE6"/>
<dbReference type="Pfam" id="PF00149">
    <property type="entry name" value="Metallophos"/>
    <property type="match status" value="1"/>
</dbReference>
<dbReference type="Gene3D" id="3.60.21.10">
    <property type="match status" value="1"/>
</dbReference>
<dbReference type="eggNOG" id="COG0639">
    <property type="taxonomic scope" value="Bacteria"/>
</dbReference>
<dbReference type="Proteomes" id="UP000014174">
    <property type="component" value="Unassembled WGS sequence"/>
</dbReference>
<dbReference type="GO" id="GO:0005737">
    <property type="term" value="C:cytoplasm"/>
    <property type="evidence" value="ECO:0007669"/>
    <property type="project" value="TreeGrafter"/>
</dbReference>
<reference evidence="2 3" key="1">
    <citation type="journal article" date="2013" name="Genome Announc.">
        <title>Draft Genome Sequence of Arcticibacter svalbardensis Strain MN12-7T, a Member of the Family Sphingobacteriaceae Isolated from an Arctic Soil Sample.</title>
        <authorList>
            <person name="Shivaji S."/>
            <person name="Ara S."/>
            <person name="Prasad S."/>
            <person name="Manasa B.P."/>
            <person name="Begum Z."/>
            <person name="Singh A."/>
            <person name="Kumar Pinnaka A."/>
        </authorList>
    </citation>
    <scope>NUCLEOTIDE SEQUENCE [LARGE SCALE GENOMIC DNA]</scope>
    <source>
        <strain evidence="2 3">MN12-7</strain>
    </source>
</reference>
<feature type="domain" description="Calcineurin-like phosphoesterase" evidence="1">
    <location>
        <begin position="1"/>
        <end position="71"/>
    </location>
</feature>
<dbReference type="PATRIC" id="fig|1150600.3.peg.3413"/>
<evidence type="ECO:0000313" key="2">
    <source>
        <dbReference type="EMBL" id="EOR93367.1"/>
    </source>
</evidence>
<dbReference type="SUPFAM" id="SSF56300">
    <property type="entry name" value="Metallo-dependent phosphatases"/>
    <property type="match status" value="1"/>
</dbReference>
<dbReference type="CDD" id="cd00838">
    <property type="entry name" value="MPP_superfamily"/>
    <property type="match status" value="1"/>
</dbReference>
<dbReference type="InterPro" id="IPR029052">
    <property type="entry name" value="Metallo-depent_PP-like"/>
</dbReference>
<dbReference type="EMBL" id="AQPN01000116">
    <property type="protein sequence ID" value="EOR93367.1"/>
    <property type="molecule type" value="Genomic_DNA"/>
</dbReference>
<sequence>MKIALFSDIHANILAFEAMLLDMDSQKPDTAYCLGDLVGYNIWPNEVIAEIRRRGIATLMGNHDEKVEKITTTAQSLQEQGKDYAYHLIDQAGRTYLKPFLHI</sequence>
<organism evidence="2 3">
    <name type="scientific">Arcticibacter svalbardensis MN12-7</name>
    <dbReference type="NCBI Taxonomy" id="1150600"/>
    <lineage>
        <taxon>Bacteria</taxon>
        <taxon>Pseudomonadati</taxon>
        <taxon>Bacteroidota</taxon>
        <taxon>Sphingobacteriia</taxon>
        <taxon>Sphingobacteriales</taxon>
        <taxon>Sphingobacteriaceae</taxon>
        <taxon>Arcticibacter</taxon>
    </lineage>
</organism>